<organism evidence="2 3">
    <name type="scientific">candidate division TA06 bacterium</name>
    <dbReference type="NCBI Taxonomy" id="2250710"/>
    <lineage>
        <taxon>Bacteria</taxon>
        <taxon>Bacteria division TA06</taxon>
    </lineage>
</organism>
<evidence type="ECO:0000259" key="1">
    <source>
        <dbReference type="Pfam" id="PF13592"/>
    </source>
</evidence>
<dbReference type="Proteomes" id="UP000736328">
    <property type="component" value="Unassembled WGS sequence"/>
</dbReference>
<proteinExistence type="predicted"/>
<protein>
    <submittedName>
        <fullName evidence="2">Winged helix-turn-helix domain-containing protein</fullName>
    </submittedName>
</protein>
<reference evidence="2" key="1">
    <citation type="submission" date="2020-07" db="EMBL/GenBank/DDBJ databases">
        <title>Huge and variable diversity of episymbiotic CPR bacteria and DPANN archaea in groundwater ecosystems.</title>
        <authorList>
            <person name="He C.Y."/>
            <person name="Keren R."/>
            <person name="Whittaker M."/>
            <person name="Farag I.F."/>
            <person name="Doudna J."/>
            <person name="Cate J.H.D."/>
            <person name="Banfield J.F."/>
        </authorList>
    </citation>
    <scope>NUCLEOTIDE SEQUENCE</scope>
    <source>
        <strain evidence="2">NC_groundwater_1520_Pr4_B-0.1um_53_5</strain>
    </source>
</reference>
<evidence type="ECO:0000313" key="3">
    <source>
        <dbReference type="Proteomes" id="UP000736328"/>
    </source>
</evidence>
<dbReference type="InterPro" id="IPR025959">
    <property type="entry name" value="Winged_HTH_dom"/>
</dbReference>
<dbReference type="AlphaFoldDB" id="A0A933MK32"/>
<dbReference type="Pfam" id="PF13592">
    <property type="entry name" value="HTH_33"/>
    <property type="match status" value="1"/>
</dbReference>
<gene>
    <name evidence="2" type="ORF">HY768_01750</name>
</gene>
<dbReference type="EMBL" id="JACQXR010000019">
    <property type="protein sequence ID" value="MBI4725946.1"/>
    <property type="molecule type" value="Genomic_DNA"/>
</dbReference>
<feature type="domain" description="Winged helix-turn helix" evidence="1">
    <location>
        <begin position="36"/>
        <end position="93"/>
    </location>
</feature>
<accession>A0A933MK32</accession>
<sequence length="103" mass="11690">MPGSAEVCRRKLSGKAIAWVSQAVTGGDPRQYKFPFALWTREAVAVLIHRRYGVKLSRNLVGRLLAQMGITPQKPLGRAYQQDPVRVRKWLEEAYPAIEREAK</sequence>
<evidence type="ECO:0000313" key="2">
    <source>
        <dbReference type="EMBL" id="MBI4725946.1"/>
    </source>
</evidence>
<name>A0A933MK32_UNCT6</name>
<comment type="caution">
    <text evidence="2">The sequence shown here is derived from an EMBL/GenBank/DDBJ whole genome shotgun (WGS) entry which is preliminary data.</text>
</comment>